<dbReference type="InterPro" id="IPR036390">
    <property type="entry name" value="WH_DNA-bd_sf"/>
</dbReference>
<accession>A0A2R3IVF3</accession>
<dbReference type="EMBL" id="CP027169">
    <property type="protein sequence ID" value="AVK05898.1"/>
    <property type="molecule type" value="Genomic_DNA"/>
</dbReference>
<dbReference type="SUPFAM" id="SSF46785">
    <property type="entry name" value="Winged helix' DNA-binding domain"/>
    <property type="match status" value="1"/>
</dbReference>
<keyword evidence="2" id="KW-0805">Transcription regulation</keyword>
<dbReference type="PANTHER" id="PTHR30537:SF71">
    <property type="entry name" value="TRANSCRIPTIONAL REGULATORY PROTEIN"/>
    <property type="match status" value="1"/>
</dbReference>
<dbReference type="PANTHER" id="PTHR30537">
    <property type="entry name" value="HTH-TYPE TRANSCRIPTIONAL REGULATOR"/>
    <property type="match status" value="1"/>
</dbReference>
<dbReference type="InterPro" id="IPR000847">
    <property type="entry name" value="LysR_HTH_N"/>
</dbReference>
<dbReference type="Pfam" id="PF00126">
    <property type="entry name" value="HTH_1"/>
    <property type="match status" value="1"/>
</dbReference>
<comment type="similarity">
    <text evidence="1">Belongs to the LysR transcriptional regulatory family.</text>
</comment>
<proteinExistence type="inferred from homology"/>
<dbReference type="Pfam" id="PF03466">
    <property type="entry name" value="LysR_substrate"/>
    <property type="match status" value="1"/>
</dbReference>
<gene>
    <name evidence="5" type="ORF">CSB93_4283</name>
</gene>
<dbReference type="RefSeq" id="WP_012075784.1">
    <property type="nucleotide sequence ID" value="NZ_CP020560.1"/>
</dbReference>
<evidence type="ECO:0000256" key="3">
    <source>
        <dbReference type="ARBA" id="ARBA00023125"/>
    </source>
</evidence>
<keyword evidence="3" id="KW-0238">DNA-binding</keyword>
<dbReference type="Gene3D" id="1.10.10.10">
    <property type="entry name" value="Winged helix-like DNA-binding domain superfamily/Winged helix DNA-binding domain"/>
    <property type="match status" value="1"/>
</dbReference>
<dbReference type="GO" id="GO:0003700">
    <property type="term" value="F:DNA-binding transcription factor activity"/>
    <property type="evidence" value="ECO:0007669"/>
    <property type="project" value="InterPro"/>
</dbReference>
<keyword evidence="6" id="KW-1185">Reference proteome</keyword>
<name>A0A2R3IVF3_9PSED</name>
<dbReference type="GO" id="GO:0006351">
    <property type="term" value="P:DNA-templated transcription"/>
    <property type="evidence" value="ECO:0007669"/>
    <property type="project" value="TreeGrafter"/>
</dbReference>
<keyword evidence="4" id="KW-0804">Transcription</keyword>
<evidence type="ECO:0000313" key="5">
    <source>
        <dbReference type="EMBL" id="AVK05898.1"/>
    </source>
</evidence>
<evidence type="ECO:0000313" key="6">
    <source>
        <dbReference type="Proteomes" id="UP000238390"/>
    </source>
</evidence>
<dbReference type="CDD" id="cd08422">
    <property type="entry name" value="PBP2_CrgA_like"/>
    <property type="match status" value="1"/>
</dbReference>
<dbReference type="InterPro" id="IPR058163">
    <property type="entry name" value="LysR-type_TF_proteobact-type"/>
</dbReference>
<dbReference type="InterPro" id="IPR036388">
    <property type="entry name" value="WH-like_DNA-bd_sf"/>
</dbReference>
<dbReference type="PRINTS" id="PR00039">
    <property type="entry name" value="HTHLYSR"/>
</dbReference>
<protein>
    <submittedName>
        <fullName evidence="5">LysR substrate binding domain protein</fullName>
    </submittedName>
</protein>
<organism evidence="5 6">
    <name type="scientific">Pseudomonas paraeruginosa</name>
    <dbReference type="NCBI Taxonomy" id="2994495"/>
    <lineage>
        <taxon>Bacteria</taxon>
        <taxon>Pseudomonadati</taxon>
        <taxon>Pseudomonadota</taxon>
        <taxon>Gammaproteobacteria</taxon>
        <taxon>Pseudomonadales</taxon>
        <taxon>Pseudomonadaceae</taxon>
        <taxon>Pseudomonas</taxon>
    </lineage>
</organism>
<dbReference type="GeneID" id="77221195"/>
<dbReference type="GO" id="GO:0043565">
    <property type="term" value="F:sequence-specific DNA binding"/>
    <property type="evidence" value="ECO:0007669"/>
    <property type="project" value="TreeGrafter"/>
</dbReference>
<reference evidence="5 6" key="1">
    <citation type="submission" date="2018-02" db="EMBL/GenBank/DDBJ databases">
        <title>FDA/CDC Antimicrobial Resistant Isolate Bank Genome Sequencing.</title>
        <authorList>
            <person name="Benahmed F.H."/>
            <person name="Lutgring J.D."/>
            <person name="Yoo B."/>
            <person name="Machado M."/>
            <person name="Brown A."/>
            <person name="McAllister G."/>
            <person name="Perry A."/>
            <person name="Halpin A.L."/>
            <person name="Vavikolanu K."/>
            <person name="Ott S."/>
            <person name="Zhao X."/>
            <person name="Tallon L.J."/>
            <person name="Sadzewicz L."/>
            <person name="Aluvathingal J."/>
            <person name="Nadendla S."/>
            <person name="Voskania-kordi A."/>
            <person name="Simonyan V."/>
            <person name="Patel J."/>
            <person name="Shawar R.M."/>
        </authorList>
    </citation>
    <scope>NUCLEOTIDE SEQUENCE [LARGE SCALE GENOMIC DNA]</scope>
    <source>
        <strain evidence="5 6">AR_0356</strain>
    </source>
</reference>
<dbReference type="InterPro" id="IPR005119">
    <property type="entry name" value="LysR_subst-bd"/>
</dbReference>
<evidence type="ECO:0000256" key="4">
    <source>
        <dbReference type="ARBA" id="ARBA00023163"/>
    </source>
</evidence>
<dbReference type="AlphaFoldDB" id="A0A2R3IVF3"/>
<evidence type="ECO:0000256" key="1">
    <source>
        <dbReference type="ARBA" id="ARBA00009437"/>
    </source>
</evidence>
<dbReference type="PROSITE" id="PS50931">
    <property type="entry name" value="HTH_LYSR"/>
    <property type="match status" value="1"/>
</dbReference>
<dbReference type="Gene3D" id="3.40.190.290">
    <property type="match status" value="1"/>
</dbReference>
<dbReference type="SUPFAM" id="SSF53850">
    <property type="entry name" value="Periplasmic binding protein-like II"/>
    <property type="match status" value="1"/>
</dbReference>
<dbReference type="Proteomes" id="UP000238390">
    <property type="component" value="Chromosome"/>
</dbReference>
<dbReference type="FunFam" id="1.10.10.10:FF:000001">
    <property type="entry name" value="LysR family transcriptional regulator"/>
    <property type="match status" value="1"/>
</dbReference>
<evidence type="ECO:0000256" key="2">
    <source>
        <dbReference type="ARBA" id="ARBA00023015"/>
    </source>
</evidence>
<sequence length="307" mass="33866">MNKFVDMASFVTVVEAGSFSEAARRLGTAKSVVSQRIQQLERHLGVVLIERGRVFRVTQLGRHYHDFCVQVLGDVRDMEESIQSFDGGLHGVLRIAVPVAFVAHLAPLIAEFSLIYPELKMDIDADDRHVDLNLGRYDAAVRVGVLEDSALVARRITANRHVICGSPGYLDRKGRPASAEELREHDGLLSMRRAHHGMWRLGVEGREQSFRIRSKMRSDNADILLGATLAGVGLSIMPTFLAGAYLLAGQLEIVLPGCVPPGGEISVVYRRAQRASPKINAFVEFLAQRIGQPPAWDRQLGELLGEL</sequence>